<gene>
    <name evidence="3" type="ORF">EV211_1364</name>
</gene>
<dbReference type="EMBL" id="SNXO01000036">
    <property type="protein sequence ID" value="TDP50804.1"/>
    <property type="molecule type" value="Genomic_DNA"/>
</dbReference>
<dbReference type="InterPro" id="IPR043128">
    <property type="entry name" value="Rev_trsase/Diguanyl_cyclase"/>
</dbReference>
<dbReference type="PROSITE" id="PS50887">
    <property type="entry name" value="GGDEF"/>
    <property type="match status" value="1"/>
</dbReference>
<dbReference type="Proteomes" id="UP000295500">
    <property type="component" value="Unassembled WGS sequence"/>
</dbReference>
<dbReference type="GO" id="GO:0005886">
    <property type="term" value="C:plasma membrane"/>
    <property type="evidence" value="ECO:0007669"/>
    <property type="project" value="TreeGrafter"/>
</dbReference>
<keyword evidence="1" id="KW-0812">Transmembrane</keyword>
<dbReference type="InterPro" id="IPR029787">
    <property type="entry name" value="Nucleotide_cyclase"/>
</dbReference>
<evidence type="ECO:0000259" key="2">
    <source>
        <dbReference type="PROSITE" id="PS50887"/>
    </source>
</evidence>
<feature type="domain" description="GGDEF" evidence="2">
    <location>
        <begin position="174"/>
        <end position="201"/>
    </location>
</feature>
<feature type="transmembrane region" description="Helical" evidence="1">
    <location>
        <begin position="116"/>
        <end position="138"/>
    </location>
</feature>
<dbReference type="InterPro" id="IPR050469">
    <property type="entry name" value="Diguanylate_Cyclase"/>
</dbReference>
<dbReference type="InterPro" id="IPR000160">
    <property type="entry name" value="GGDEF_dom"/>
</dbReference>
<accession>A0A4R6PY08</accession>
<feature type="transmembrane region" description="Helical" evidence="1">
    <location>
        <begin position="54"/>
        <end position="74"/>
    </location>
</feature>
<keyword evidence="4" id="KW-1185">Reference proteome</keyword>
<dbReference type="AlphaFoldDB" id="A0A4R6PY08"/>
<dbReference type="PANTHER" id="PTHR45138">
    <property type="entry name" value="REGULATORY COMPONENTS OF SENSORY TRANSDUCTION SYSTEM"/>
    <property type="match status" value="1"/>
</dbReference>
<name>A0A4R6PY08_9FIRM</name>
<dbReference type="Gene3D" id="3.30.70.270">
    <property type="match status" value="1"/>
</dbReference>
<dbReference type="SUPFAM" id="SSF55073">
    <property type="entry name" value="Nucleotide cyclase"/>
    <property type="match status" value="1"/>
</dbReference>
<protein>
    <submittedName>
        <fullName evidence="3">Diguanylate cyclase (GGDEF)-like protein</fullName>
    </submittedName>
</protein>
<organism evidence="3 4">
    <name type="scientific">Aminicella lysinilytica</name>
    <dbReference type="NCBI Taxonomy" id="433323"/>
    <lineage>
        <taxon>Bacteria</taxon>
        <taxon>Bacillati</taxon>
        <taxon>Bacillota</taxon>
        <taxon>Clostridia</taxon>
        <taxon>Peptostreptococcales</taxon>
        <taxon>Anaerovoracaceae</taxon>
        <taxon>Aminicella</taxon>
    </lineage>
</organism>
<sequence>MLVSPATLGDRILCDRVAVILFCASDIVAGVCRGQVFEGAWVIIQLSNLMYDEMLVIIAWCWMMYVFMKIRLFFSKKTYFVISMPLILFTVLAISNPLTNFVFIIAPAIASGLQMYFYGLTTTQVGITVSVVMVFLAVQDGQLGQIQVDALTGLNNRRELTSYIDYKLLCNKEIKLTIIMIDLEHFKQVNDKYGHVMGDKA</sequence>
<reference evidence="3 4" key="1">
    <citation type="submission" date="2019-03" db="EMBL/GenBank/DDBJ databases">
        <title>Genomic Encyclopedia of Type Strains, Phase IV (KMG-IV): sequencing the most valuable type-strain genomes for metagenomic binning, comparative biology and taxonomic classification.</title>
        <authorList>
            <person name="Goeker M."/>
        </authorList>
    </citation>
    <scope>NUCLEOTIDE SEQUENCE [LARGE SCALE GENOMIC DNA]</scope>
    <source>
        <strain evidence="3 4">DSM 28287</strain>
    </source>
</reference>
<dbReference type="GO" id="GO:0052621">
    <property type="term" value="F:diguanylate cyclase activity"/>
    <property type="evidence" value="ECO:0007669"/>
    <property type="project" value="TreeGrafter"/>
</dbReference>
<keyword evidence="1" id="KW-1133">Transmembrane helix</keyword>
<proteinExistence type="predicted"/>
<dbReference type="PANTHER" id="PTHR45138:SF9">
    <property type="entry name" value="DIGUANYLATE CYCLASE DGCM-RELATED"/>
    <property type="match status" value="1"/>
</dbReference>
<evidence type="ECO:0000313" key="4">
    <source>
        <dbReference type="Proteomes" id="UP000295500"/>
    </source>
</evidence>
<feature type="transmembrane region" description="Helical" evidence="1">
    <location>
        <begin position="86"/>
        <end position="110"/>
    </location>
</feature>
<keyword evidence="1" id="KW-0472">Membrane</keyword>
<comment type="caution">
    <text evidence="3">The sequence shown here is derived from an EMBL/GenBank/DDBJ whole genome shotgun (WGS) entry which is preliminary data.</text>
</comment>
<dbReference type="GO" id="GO:1902201">
    <property type="term" value="P:negative regulation of bacterial-type flagellum-dependent cell motility"/>
    <property type="evidence" value="ECO:0007669"/>
    <property type="project" value="TreeGrafter"/>
</dbReference>
<dbReference type="GO" id="GO:0043709">
    <property type="term" value="P:cell adhesion involved in single-species biofilm formation"/>
    <property type="evidence" value="ECO:0007669"/>
    <property type="project" value="TreeGrafter"/>
</dbReference>
<dbReference type="NCBIfam" id="TIGR00254">
    <property type="entry name" value="GGDEF"/>
    <property type="match status" value="1"/>
</dbReference>
<evidence type="ECO:0000256" key="1">
    <source>
        <dbReference type="SAM" id="Phobius"/>
    </source>
</evidence>
<evidence type="ECO:0000313" key="3">
    <source>
        <dbReference type="EMBL" id="TDP50804.1"/>
    </source>
</evidence>
<dbReference type="Pfam" id="PF00990">
    <property type="entry name" value="GGDEF"/>
    <property type="match status" value="1"/>
</dbReference>
<dbReference type="OrthoDB" id="9804955at2"/>